<keyword evidence="1" id="KW-0436">Ligase</keyword>
<dbReference type="GO" id="GO:0036064">
    <property type="term" value="C:ciliary basal body"/>
    <property type="evidence" value="ECO:0007669"/>
    <property type="project" value="TreeGrafter"/>
</dbReference>
<dbReference type="EMBL" id="KQ435088">
    <property type="protein sequence ID" value="KZC14544.1"/>
    <property type="molecule type" value="Genomic_DNA"/>
</dbReference>
<proteinExistence type="predicted"/>
<dbReference type="PANTHER" id="PTHR12241:SF162">
    <property type="entry name" value="TUBULIN MONOGLUTAMYLASE TTLL4"/>
    <property type="match status" value="1"/>
</dbReference>
<name>A0A154PT75_DUFNO</name>
<dbReference type="GO" id="GO:0015631">
    <property type="term" value="F:tubulin binding"/>
    <property type="evidence" value="ECO:0007669"/>
    <property type="project" value="TreeGrafter"/>
</dbReference>
<dbReference type="InterPro" id="IPR004344">
    <property type="entry name" value="TTL/TTLL_fam"/>
</dbReference>
<protein>
    <submittedName>
        <fullName evidence="4">Tubulin polyglutamylase TTLL4</fullName>
    </submittedName>
</protein>
<reference evidence="4 5" key="1">
    <citation type="submission" date="2015-07" db="EMBL/GenBank/DDBJ databases">
        <title>The genome of Dufourea novaeangliae.</title>
        <authorList>
            <person name="Pan H."/>
            <person name="Kapheim K."/>
        </authorList>
    </citation>
    <scope>NUCLEOTIDE SEQUENCE [LARGE SCALE GENOMIC DNA]</scope>
    <source>
        <strain evidence="4">0120121106</strain>
        <tissue evidence="4">Whole body</tissue>
    </source>
</reference>
<dbReference type="AlphaFoldDB" id="A0A154PT75"/>
<dbReference type="PANTHER" id="PTHR12241">
    <property type="entry name" value="TUBULIN POLYGLUTAMYLASE"/>
    <property type="match status" value="1"/>
</dbReference>
<dbReference type="SUPFAM" id="SSF56059">
    <property type="entry name" value="Glutathione synthetase ATP-binding domain-like"/>
    <property type="match status" value="1"/>
</dbReference>
<keyword evidence="5" id="KW-1185">Reference proteome</keyword>
<evidence type="ECO:0000256" key="2">
    <source>
        <dbReference type="ARBA" id="ARBA00022741"/>
    </source>
</evidence>
<dbReference type="GO" id="GO:0005524">
    <property type="term" value="F:ATP binding"/>
    <property type="evidence" value="ECO:0007669"/>
    <property type="project" value="UniProtKB-KW"/>
</dbReference>
<evidence type="ECO:0000313" key="4">
    <source>
        <dbReference type="EMBL" id="KZC14544.1"/>
    </source>
</evidence>
<keyword evidence="2" id="KW-0547">Nucleotide-binding</keyword>
<dbReference type="PROSITE" id="PS51221">
    <property type="entry name" value="TTL"/>
    <property type="match status" value="1"/>
</dbReference>
<dbReference type="Pfam" id="PF03133">
    <property type="entry name" value="TTL"/>
    <property type="match status" value="1"/>
</dbReference>
<evidence type="ECO:0000313" key="5">
    <source>
        <dbReference type="Proteomes" id="UP000076502"/>
    </source>
</evidence>
<evidence type="ECO:0000256" key="1">
    <source>
        <dbReference type="ARBA" id="ARBA00022598"/>
    </source>
</evidence>
<dbReference type="GO" id="GO:0000226">
    <property type="term" value="P:microtubule cytoskeleton organization"/>
    <property type="evidence" value="ECO:0007669"/>
    <property type="project" value="TreeGrafter"/>
</dbReference>
<sequence length="543" mass="63501">MYTYIEITECLIAARPKPRITPAPSDSFVPSPANKTLTLPMRRSLFSHVPPFIIFQDSASTAKLPSVITKHLLWWREKKYSPRIIYSMVTKSGFRTTTKRTSAWCGTWCTSKLVYSQLKRTRMFSKVNLFPSSFHFGDKILLCKNFRRMRRKHGSRNFDFMPLTFILPEERDSLRRYMQKNGGIWILKPPCSCAGCGIKIVSRLYEIPNDRSLIAQRYISKPRLIDGIKFDIRLYVLLTSIDPLRIYVYNDGLVRLATIKYVNHASTLSNRFMHLTNTSVNKHSPNFEVNDDPGKRKGNMWSLSCLWKYFSTLEDVDPSDIWLKIKDIAIKTIISAESFLVKAWKKNSMSSYNCYQLFGFDILLDKGYQPWLLEVNTFPSMNPDTPLCGIVKGQLTKDYLNLVGFHVPNVLTGKELKILRTSYKEDTVCYNHHLYSSALTWADRQKQYAFSRVTNRGEYLKTILRNLTPGDVRVLIRHEDEITQTGRFEKIFPTYDTFKYLGLFDETRYYNMLLDAWENEYAKNRSVGIERLRKLCRRKYHLT</sequence>
<gene>
    <name evidence="4" type="ORF">WN55_07277</name>
</gene>
<dbReference type="OrthoDB" id="202825at2759"/>
<dbReference type="GO" id="GO:0070740">
    <property type="term" value="F:tubulin-glutamic acid ligase activity"/>
    <property type="evidence" value="ECO:0007669"/>
    <property type="project" value="TreeGrafter"/>
</dbReference>
<accession>A0A154PT75</accession>
<dbReference type="Gene3D" id="3.30.470.20">
    <property type="entry name" value="ATP-grasp fold, B domain"/>
    <property type="match status" value="1"/>
</dbReference>
<dbReference type="Proteomes" id="UP000076502">
    <property type="component" value="Unassembled WGS sequence"/>
</dbReference>
<organism evidence="4 5">
    <name type="scientific">Dufourea novaeangliae</name>
    <name type="common">Sweat bee</name>
    <dbReference type="NCBI Taxonomy" id="178035"/>
    <lineage>
        <taxon>Eukaryota</taxon>
        <taxon>Metazoa</taxon>
        <taxon>Ecdysozoa</taxon>
        <taxon>Arthropoda</taxon>
        <taxon>Hexapoda</taxon>
        <taxon>Insecta</taxon>
        <taxon>Pterygota</taxon>
        <taxon>Neoptera</taxon>
        <taxon>Endopterygota</taxon>
        <taxon>Hymenoptera</taxon>
        <taxon>Apocrita</taxon>
        <taxon>Aculeata</taxon>
        <taxon>Apoidea</taxon>
        <taxon>Anthophila</taxon>
        <taxon>Halictidae</taxon>
        <taxon>Rophitinae</taxon>
        <taxon>Dufourea</taxon>
    </lineage>
</organism>
<evidence type="ECO:0000256" key="3">
    <source>
        <dbReference type="ARBA" id="ARBA00022840"/>
    </source>
</evidence>
<keyword evidence="3" id="KW-0067">ATP-binding</keyword>